<feature type="compositionally biased region" description="Polar residues" evidence="7">
    <location>
        <begin position="180"/>
        <end position="193"/>
    </location>
</feature>
<feature type="compositionally biased region" description="Low complexity" evidence="7">
    <location>
        <begin position="11"/>
        <end position="21"/>
    </location>
</feature>
<keyword evidence="4 6" id="KW-0175">Coiled coil</keyword>
<dbReference type="EMBL" id="JAAAUY010000105">
    <property type="protein sequence ID" value="KAF9335328.1"/>
    <property type="molecule type" value="Genomic_DNA"/>
</dbReference>
<feature type="region of interest" description="Disordered" evidence="7">
    <location>
        <begin position="143"/>
        <end position="207"/>
    </location>
</feature>
<feature type="compositionally biased region" description="Low complexity" evidence="7">
    <location>
        <begin position="572"/>
        <end position="583"/>
    </location>
</feature>
<feature type="region of interest" description="Disordered" evidence="7">
    <location>
        <begin position="558"/>
        <end position="583"/>
    </location>
</feature>
<name>A0A9P5VPQ2_9FUNG</name>
<protein>
    <submittedName>
        <fullName evidence="9">GRIP and coiled-coil domain-containing protein 2</fullName>
    </submittedName>
</protein>
<comment type="caution">
    <text evidence="9">The sequence shown here is derived from an EMBL/GenBank/DDBJ whole genome shotgun (WGS) entry which is preliminary data.</text>
</comment>
<dbReference type="PANTHER" id="PTHR23157">
    <property type="entry name" value="GRIP AND COILED-COIL DOMAIN-CONTAINING PROTEIN 1"/>
    <property type="match status" value="1"/>
</dbReference>
<accession>A0A9P5VPQ2</accession>
<evidence type="ECO:0000256" key="4">
    <source>
        <dbReference type="ARBA" id="ARBA00023054"/>
    </source>
</evidence>
<dbReference type="Proteomes" id="UP000696485">
    <property type="component" value="Unassembled WGS sequence"/>
</dbReference>
<dbReference type="Pfam" id="PF01465">
    <property type="entry name" value="GRIP"/>
    <property type="match status" value="1"/>
</dbReference>
<proteinExistence type="predicted"/>
<evidence type="ECO:0000256" key="6">
    <source>
        <dbReference type="SAM" id="Coils"/>
    </source>
</evidence>
<dbReference type="AlphaFoldDB" id="A0A9P5VPQ2"/>
<organism evidence="9 10">
    <name type="scientific">Podila minutissima</name>
    <dbReference type="NCBI Taxonomy" id="64525"/>
    <lineage>
        <taxon>Eukaryota</taxon>
        <taxon>Fungi</taxon>
        <taxon>Fungi incertae sedis</taxon>
        <taxon>Mucoromycota</taxon>
        <taxon>Mortierellomycotina</taxon>
        <taxon>Mortierellomycetes</taxon>
        <taxon>Mortierellales</taxon>
        <taxon>Mortierellaceae</taxon>
        <taxon>Podila</taxon>
    </lineage>
</organism>
<comment type="subcellular location">
    <subcellularLocation>
        <location evidence="2">Cytoplasm</location>
    </subcellularLocation>
    <subcellularLocation>
        <location evidence="1">Endomembrane system</location>
        <topology evidence="1">Peripheral membrane protein</topology>
    </subcellularLocation>
</comment>
<feature type="domain" description="GRIP" evidence="8">
    <location>
        <begin position="668"/>
        <end position="715"/>
    </location>
</feature>
<keyword evidence="10" id="KW-1185">Reference proteome</keyword>
<feature type="coiled-coil region" evidence="6">
    <location>
        <begin position="626"/>
        <end position="670"/>
    </location>
</feature>
<evidence type="ECO:0000256" key="3">
    <source>
        <dbReference type="ARBA" id="ARBA00022490"/>
    </source>
</evidence>
<evidence type="ECO:0000256" key="2">
    <source>
        <dbReference type="ARBA" id="ARBA00004496"/>
    </source>
</evidence>
<feature type="region of interest" description="Disordered" evidence="7">
    <location>
        <begin position="1"/>
        <end position="69"/>
    </location>
</feature>
<evidence type="ECO:0000256" key="1">
    <source>
        <dbReference type="ARBA" id="ARBA00004184"/>
    </source>
</evidence>
<dbReference type="GO" id="GO:0005794">
    <property type="term" value="C:Golgi apparatus"/>
    <property type="evidence" value="ECO:0007669"/>
    <property type="project" value="TreeGrafter"/>
</dbReference>
<dbReference type="PROSITE" id="PS50913">
    <property type="entry name" value="GRIP"/>
    <property type="match status" value="1"/>
</dbReference>
<dbReference type="PANTHER" id="PTHR23157:SF25">
    <property type="entry name" value="GRIP AND COILED-COIL DOMAIN-CONTAINING PROTEIN 1"/>
    <property type="match status" value="1"/>
</dbReference>
<reference evidence="9" key="1">
    <citation type="journal article" date="2020" name="Fungal Divers.">
        <title>Resolving the Mortierellaceae phylogeny through synthesis of multi-gene phylogenetics and phylogenomics.</title>
        <authorList>
            <person name="Vandepol N."/>
            <person name="Liber J."/>
            <person name="Desiro A."/>
            <person name="Na H."/>
            <person name="Kennedy M."/>
            <person name="Barry K."/>
            <person name="Grigoriev I.V."/>
            <person name="Miller A.N."/>
            <person name="O'Donnell K."/>
            <person name="Stajich J.E."/>
            <person name="Bonito G."/>
        </authorList>
    </citation>
    <scope>NUCLEOTIDE SEQUENCE</scope>
    <source>
        <strain evidence="9">NVP1</strain>
    </source>
</reference>
<dbReference type="SMART" id="SM00755">
    <property type="entry name" value="Grip"/>
    <property type="match status" value="1"/>
</dbReference>
<dbReference type="InterPro" id="IPR051952">
    <property type="entry name" value="Golgi-autophagy_related"/>
</dbReference>
<gene>
    <name evidence="9" type="primary">GCC2</name>
    <name evidence="9" type="ORF">BG006_000329</name>
</gene>
<dbReference type="Gene3D" id="1.20.5.170">
    <property type="match status" value="1"/>
</dbReference>
<keyword evidence="5" id="KW-0472">Membrane</keyword>
<dbReference type="InterPro" id="IPR000237">
    <property type="entry name" value="GRIP_dom"/>
</dbReference>
<sequence>MFNTLLKKASESSFAAMASEAMDSRPGSPATTRRAPGSPLAQPVPGSPARKSRNPRAAGAGTVNPHSSNAQLASQLDEAYSDIESFQKLLQKATQEKSEASGLIVKDADLLRQEKESISEELFEARALIKTMRATLEAKAADEFLSPKTTSEEGIMEGPKPAIDTPAKETDMVDPLGATVTGQDDASINGSSIKSEEKPRSSSQIYAANGVDAATVDRVKELESKLTEKDDQCKELQATLTTRTKELGKQKSDHEEKMKKMKAIFAAANKNLNEYRQSIAAKDEEIAELKTRMESQPQQEASAEHNQAMLDLESELKSQSELAASKLAQMESKYKQTNAQLEKLRVEYQQYKQRASMLLQQQRESQPTDDDSRMSELQNQLDTLIKENKSVTRELQEVESKKSSVEGELQLAMDQISSLESSQEINRRQERQYTRQLKDLERSLKDAQSERESVEARLASLQELRDMETQSMMRELGGTTKHIEERLAKKEEENAELHRILDRSSDELAAAKQEIQTLRDLVSSSESQGEAALVAGITSPPMDDPEAKNQNQLLITTGFGPRSSFSPHDIESPISRASSSLSLPAERPPVYSTLSDLLAAKPLVERSPFAETSSVQAPLGLLPAKEKEYQTKLQHLTDLLNESEANHQRLLDQAKVLKEEIRNLDRAERRQNLSVDYLKNIVLKYLETPDKEQLLPVLTTVLQLSPAEVASLKKKTVQPSVPSVLGGFFGGSS</sequence>
<keyword evidence="3" id="KW-0963">Cytoplasm</keyword>
<feature type="coiled-coil region" evidence="6">
    <location>
        <begin position="327"/>
        <end position="528"/>
    </location>
</feature>
<evidence type="ECO:0000259" key="8">
    <source>
        <dbReference type="PROSITE" id="PS50913"/>
    </source>
</evidence>
<evidence type="ECO:0000313" key="10">
    <source>
        <dbReference type="Proteomes" id="UP000696485"/>
    </source>
</evidence>
<feature type="coiled-coil region" evidence="6">
    <location>
        <begin position="219"/>
        <end position="292"/>
    </location>
</feature>
<evidence type="ECO:0000256" key="7">
    <source>
        <dbReference type="SAM" id="MobiDB-lite"/>
    </source>
</evidence>
<evidence type="ECO:0000313" key="9">
    <source>
        <dbReference type="EMBL" id="KAF9335328.1"/>
    </source>
</evidence>
<evidence type="ECO:0000256" key="5">
    <source>
        <dbReference type="ARBA" id="ARBA00023136"/>
    </source>
</evidence>